<keyword evidence="2" id="KW-1185">Reference proteome</keyword>
<gene>
    <name evidence="1" type="ORF">EDB92DRAFT_995153</name>
</gene>
<organism evidence="1 2">
    <name type="scientific">Lactarius akahatsu</name>
    <dbReference type="NCBI Taxonomy" id="416441"/>
    <lineage>
        <taxon>Eukaryota</taxon>
        <taxon>Fungi</taxon>
        <taxon>Dikarya</taxon>
        <taxon>Basidiomycota</taxon>
        <taxon>Agaricomycotina</taxon>
        <taxon>Agaricomycetes</taxon>
        <taxon>Russulales</taxon>
        <taxon>Russulaceae</taxon>
        <taxon>Lactarius</taxon>
    </lineage>
</organism>
<dbReference type="Proteomes" id="UP001201163">
    <property type="component" value="Unassembled WGS sequence"/>
</dbReference>
<evidence type="ECO:0000313" key="1">
    <source>
        <dbReference type="EMBL" id="KAH8988953.1"/>
    </source>
</evidence>
<evidence type="ECO:0000313" key="2">
    <source>
        <dbReference type="Proteomes" id="UP001201163"/>
    </source>
</evidence>
<reference evidence="1" key="1">
    <citation type="submission" date="2022-01" db="EMBL/GenBank/DDBJ databases">
        <title>Comparative genomics reveals a dynamic genome evolution in the ectomycorrhizal milk-cap (Lactarius) mushrooms.</title>
        <authorList>
            <consortium name="DOE Joint Genome Institute"/>
            <person name="Lebreton A."/>
            <person name="Tang N."/>
            <person name="Kuo A."/>
            <person name="LaButti K."/>
            <person name="Drula E."/>
            <person name="Barry K."/>
            <person name="Clum A."/>
            <person name="Lipzen A."/>
            <person name="Mousain D."/>
            <person name="Ng V."/>
            <person name="Wang R."/>
            <person name="Wang X."/>
            <person name="Dai Y."/>
            <person name="Henrissat B."/>
            <person name="Grigoriev I.V."/>
            <person name="Guerin-Laguette A."/>
            <person name="Yu F."/>
            <person name="Martin F.M."/>
        </authorList>
    </citation>
    <scope>NUCLEOTIDE SEQUENCE</scope>
    <source>
        <strain evidence="1">QP</strain>
    </source>
</reference>
<proteinExistence type="predicted"/>
<name>A0AAD4LET7_9AGAM</name>
<dbReference type="AlphaFoldDB" id="A0AAD4LET7"/>
<comment type="caution">
    <text evidence="1">The sequence shown here is derived from an EMBL/GenBank/DDBJ whole genome shotgun (WGS) entry which is preliminary data.</text>
</comment>
<dbReference type="EMBL" id="JAKELL010000040">
    <property type="protein sequence ID" value="KAH8988953.1"/>
    <property type="molecule type" value="Genomic_DNA"/>
</dbReference>
<protein>
    <submittedName>
        <fullName evidence="1">Uncharacterized protein</fullName>
    </submittedName>
</protein>
<sequence length="165" mass="18581">MQTHAIYTPLSSLTLSAIQDTPIHMIVYVHTSDDRQCNISTYHQHNHNAITRSLCGRQVPFKRLVYLLTLTESITVHEARHHAQTPSLPLVAMCRTASTVSSSRVQLMQKDDDVVITFARRTMMGGVMKGRLKDVVVDRLLHALFTVLVIVLLPSVEPHSGFRQL</sequence>
<accession>A0AAD4LET7</accession>